<protein>
    <submittedName>
        <fullName evidence="8">Phospholipase D/transphosphatidylase</fullName>
    </submittedName>
</protein>
<dbReference type="SUPFAM" id="SSF56024">
    <property type="entry name" value="Phospholipase D/nuclease"/>
    <property type="match status" value="2"/>
</dbReference>
<dbReference type="InterPro" id="IPR025202">
    <property type="entry name" value="PLD-like_dom"/>
</dbReference>
<feature type="transmembrane region" description="Helical" evidence="6">
    <location>
        <begin position="493"/>
        <end position="512"/>
    </location>
</feature>
<evidence type="ECO:0000256" key="1">
    <source>
        <dbReference type="ARBA" id="ARBA00000798"/>
    </source>
</evidence>
<feature type="transmembrane region" description="Helical" evidence="6">
    <location>
        <begin position="573"/>
        <end position="590"/>
    </location>
</feature>
<dbReference type="RefSeq" id="WP_082850425.1">
    <property type="nucleotide sequence ID" value="NZ_FCOC02000004.1"/>
</dbReference>
<keyword evidence="6" id="KW-1133">Transmembrane helix</keyword>
<dbReference type="PANTHER" id="PTHR18896:SF76">
    <property type="entry name" value="PHOSPHOLIPASE"/>
    <property type="match status" value="1"/>
</dbReference>
<dbReference type="Gene3D" id="3.30.870.10">
    <property type="entry name" value="Endonuclease Chain A"/>
    <property type="match status" value="2"/>
</dbReference>
<evidence type="ECO:0000256" key="5">
    <source>
        <dbReference type="SAM" id="MobiDB-lite"/>
    </source>
</evidence>
<dbReference type="GO" id="GO:0004630">
    <property type="term" value="F:phospholipase D activity"/>
    <property type="evidence" value="ECO:0007669"/>
    <property type="project" value="TreeGrafter"/>
</dbReference>
<dbReference type="CDD" id="cd09140">
    <property type="entry name" value="PLDc_vPLD1_2_like_bac_1"/>
    <property type="match status" value="1"/>
</dbReference>
<sequence length="751" mass="83411">MSNEAFFQPGRNCDSVRHADRFSLLIDGADYFRVLREAITRAQRTVFILGWDIDSRMKLTPEGADDGYADALGEFLHDVAATRKRLRIYILAWDFAMLYAFEREWLPVYKMGWRSHRRVAFEMDGKHPMGGSHHQKVVVIDDKLAFVGGLDLTRSRWDTRRHDAQDPLRRDANGEPYQPFHDVHTMFDGDAARAMGLLARERWRRACGRRFAIRSHRAMSGSDPWPPSRAVDLEDVDLAISLTEPAFDGRPGVRQIRQQYLDAIERAQRSIYIENQYFTAGSIGAALKSMLEKPDGPDIAIVAPRMQSGWLQEMTMGVLRARLHRMLEGADTHDRYRLMSPAVPGLETGCVNVHSKLMIVDDDLLLVGSANLNNRSMVLDTECNIAIDANGDPRIQAALAGMRNSLLAEHLGCETEEFARALEGRRLNDAIAVLMKDAAEHRTLERLNPTVAPDVDRLVPPEALIDPEKPVEADQLVEQFVPVDKPHRLIGRFALLGVLALLIVGFAAAWHWTPLADYLNLAALSRQTRRIDTLPLAPLWILLAYVLAAVVSIPVTLLIATTGLVFGAAWGSFYALVGTLAAAAVTYLLGEWLGRDVVRRLAGARVNKLSERVAKRGLVAVVILRILPVAPFTIVNLVAGASMIGLRDFMLGTLIGMGPGILLTVAFAHQLVASLRHPTAMSFAVLIGIGVALVAVSVLLQRFLGRKERAEHDERQRERAARPPHERVVDVEVQASKEAIHEARQAGEVDS</sequence>
<feature type="transmembrane region" description="Helical" evidence="6">
    <location>
        <begin position="539"/>
        <end position="566"/>
    </location>
</feature>
<dbReference type="Proteomes" id="UP000054893">
    <property type="component" value="Unassembled WGS sequence"/>
</dbReference>
<dbReference type="EMBL" id="FCOC02000004">
    <property type="protein sequence ID" value="SAL25648.1"/>
    <property type="molecule type" value="Genomic_DNA"/>
</dbReference>
<dbReference type="AlphaFoldDB" id="A0A158G0I6"/>
<feature type="transmembrane region" description="Helical" evidence="6">
    <location>
        <begin position="649"/>
        <end position="668"/>
    </location>
</feature>
<reference evidence="8 9" key="1">
    <citation type="submission" date="2016-01" db="EMBL/GenBank/DDBJ databases">
        <authorList>
            <person name="Oliw E.H."/>
        </authorList>
    </citation>
    <scope>NUCLEOTIDE SEQUENCE [LARGE SCALE GENOMIC DNA]</scope>
    <source>
        <strain evidence="8">LMG 22029</strain>
    </source>
</reference>
<dbReference type="InterPro" id="IPR015679">
    <property type="entry name" value="PLipase_D_fam"/>
</dbReference>
<evidence type="ECO:0000313" key="9">
    <source>
        <dbReference type="Proteomes" id="UP000054893"/>
    </source>
</evidence>
<keyword evidence="6" id="KW-0472">Membrane</keyword>
<keyword evidence="4" id="KW-0443">Lipid metabolism</keyword>
<dbReference type="InterPro" id="IPR001736">
    <property type="entry name" value="PLipase_D/transphosphatidylase"/>
</dbReference>
<keyword evidence="3" id="KW-0378">Hydrolase</keyword>
<evidence type="ECO:0000256" key="6">
    <source>
        <dbReference type="SAM" id="Phobius"/>
    </source>
</evidence>
<dbReference type="PROSITE" id="PS50035">
    <property type="entry name" value="PLD"/>
    <property type="match status" value="2"/>
</dbReference>
<accession>A0A158G0I6</accession>
<comment type="catalytic activity">
    <reaction evidence="1">
        <text>a 1,2-diacyl-sn-glycero-3-phosphocholine + H2O = a 1,2-diacyl-sn-glycero-3-phosphate + choline + H(+)</text>
        <dbReference type="Rhea" id="RHEA:14445"/>
        <dbReference type="ChEBI" id="CHEBI:15354"/>
        <dbReference type="ChEBI" id="CHEBI:15377"/>
        <dbReference type="ChEBI" id="CHEBI:15378"/>
        <dbReference type="ChEBI" id="CHEBI:57643"/>
        <dbReference type="ChEBI" id="CHEBI:58608"/>
        <dbReference type="EC" id="3.1.4.4"/>
    </reaction>
</comment>
<feature type="domain" description="PLD phosphodiesterase" evidence="7">
    <location>
        <begin position="129"/>
        <end position="156"/>
    </location>
</feature>
<organism evidence="8 9">
    <name type="scientific">Caballeronia sordidicola</name>
    <name type="common">Burkholderia sordidicola</name>
    <dbReference type="NCBI Taxonomy" id="196367"/>
    <lineage>
        <taxon>Bacteria</taxon>
        <taxon>Pseudomonadati</taxon>
        <taxon>Pseudomonadota</taxon>
        <taxon>Betaproteobacteria</taxon>
        <taxon>Burkholderiales</taxon>
        <taxon>Burkholderiaceae</taxon>
        <taxon>Caballeronia</taxon>
    </lineage>
</organism>
<feature type="transmembrane region" description="Helical" evidence="6">
    <location>
        <begin position="680"/>
        <end position="700"/>
    </location>
</feature>
<dbReference type="SMART" id="SM00155">
    <property type="entry name" value="PLDc"/>
    <property type="match status" value="2"/>
</dbReference>
<dbReference type="PANTHER" id="PTHR18896">
    <property type="entry name" value="PHOSPHOLIPASE D"/>
    <property type="match status" value="1"/>
</dbReference>
<gene>
    <name evidence="8" type="ORF">AWB64_02080</name>
</gene>
<evidence type="ECO:0000256" key="2">
    <source>
        <dbReference type="ARBA" id="ARBA00022737"/>
    </source>
</evidence>
<evidence type="ECO:0000256" key="4">
    <source>
        <dbReference type="ARBA" id="ARBA00023098"/>
    </source>
</evidence>
<feature type="domain" description="PLD phosphodiesterase" evidence="7">
    <location>
        <begin position="354"/>
        <end position="376"/>
    </location>
</feature>
<dbReference type="Pfam" id="PF09335">
    <property type="entry name" value="VTT_dom"/>
    <property type="match status" value="1"/>
</dbReference>
<dbReference type="CDD" id="cd09143">
    <property type="entry name" value="PLDc_vPLD1_2_like_bac_2"/>
    <property type="match status" value="1"/>
</dbReference>
<feature type="region of interest" description="Disordered" evidence="5">
    <location>
        <begin position="711"/>
        <end position="736"/>
    </location>
</feature>
<dbReference type="GO" id="GO:0005886">
    <property type="term" value="C:plasma membrane"/>
    <property type="evidence" value="ECO:0007669"/>
    <property type="project" value="TreeGrafter"/>
</dbReference>
<evidence type="ECO:0000259" key="7">
    <source>
        <dbReference type="PROSITE" id="PS50035"/>
    </source>
</evidence>
<proteinExistence type="predicted"/>
<evidence type="ECO:0000313" key="8">
    <source>
        <dbReference type="EMBL" id="SAL25648.1"/>
    </source>
</evidence>
<name>A0A158G0I6_CABSO</name>
<evidence type="ECO:0000256" key="3">
    <source>
        <dbReference type="ARBA" id="ARBA00022801"/>
    </source>
</evidence>
<feature type="compositionally biased region" description="Basic and acidic residues" evidence="5">
    <location>
        <begin position="711"/>
        <end position="730"/>
    </location>
</feature>
<keyword evidence="2" id="KW-0677">Repeat</keyword>
<dbReference type="Pfam" id="PF00614">
    <property type="entry name" value="PLDc"/>
    <property type="match status" value="1"/>
</dbReference>
<dbReference type="OrthoDB" id="8828485at2"/>
<feature type="transmembrane region" description="Helical" evidence="6">
    <location>
        <begin position="617"/>
        <end position="637"/>
    </location>
</feature>
<dbReference type="InterPro" id="IPR032816">
    <property type="entry name" value="VTT_dom"/>
</dbReference>
<dbReference type="GO" id="GO:0009395">
    <property type="term" value="P:phospholipid catabolic process"/>
    <property type="evidence" value="ECO:0007669"/>
    <property type="project" value="TreeGrafter"/>
</dbReference>
<dbReference type="Pfam" id="PF13091">
    <property type="entry name" value="PLDc_2"/>
    <property type="match status" value="1"/>
</dbReference>
<keyword evidence="6" id="KW-0812">Transmembrane</keyword>